<sequence>MDAKPNLTDDNNLNQRLYELMERTGYNIILANGQRRFGPPPNWMSGEPPRGSEVFIARIPRSFSELDILPIFERMGKVYMLRMMLNFSTTNRGFAFLKYTSPSMAERAVQELNNYEVEEITKEGIRKVKLGVVRSFDRNALSMHPIPVKISLHDVLDLLYGNDIDDSCLVAVKKELLSDANYKVIIEFDEHRSAALARRKLLPLRNRWGGHLVIDWYPPEPKQSKATPNNSRIVRRFNKIFHA</sequence>
<dbReference type="InterPro" id="IPR035979">
    <property type="entry name" value="RBD_domain_sf"/>
</dbReference>
<feature type="domain" description="RRM" evidence="3">
    <location>
        <begin position="52"/>
        <end position="135"/>
    </location>
</feature>
<name>T1KPE9_TETUR</name>
<dbReference type="InterPro" id="IPR012677">
    <property type="entry name" value="Nucleotide-bd_a/b_plait_sf"/>
</dbReference>
<dbReference type="STRING" id="32264.T1KPE9"/>
<dbReference type="PROSITE" id="PS50102">
    <property type="entry name" value="RRM"/>
    <property type="match status" value="1"/>
</dbReference>
<dbReference type="OMA" id="DIMETIC"/>
<evidence type="ECO:0000313" key="4">
    <source>
        <dbReference type="EnsemblMetazoa" id="tetur17g00180.1"/>
    </source>
</evidence>
<dbReference type="GO" id="GO:0003723">
    <property type="term" value="F:RNA binding"/>
    <property type="evidence" value="ECO:0007669"/>
    <property type="project" value="UniProtKB-UniRule"/>
</dbReference>
<accession>T1KPE9</accession>
<dbReference type="SMART" id="SM00360">
    <property type="entry name" value="RRM"/>
    <property type="match status" value="1"/>
</dbReference>
<dbReference type="InterPro" id="IPR000504">
    <property type="entry name" value="RRM_dom"/>
</dbReference>
<proteinExistence type="predicted"/>
<keyword evidence="5" id="KW-1185">Reference proteome</keyword>
<reference evidence="5" key="1">
    <citation type="submission" date="2011-08" db="EMBL/GenBank/DDBJ databases">
        <authorList>
            <person name="Rombauts S."/>
        </authorList>
    </citation>
    <scope>NUCLEOTIDE SEQUENCE</scope>
    <source>
        <strain evidence="5">London</strain>
    </source>
</reference>
<dbReference type="EMBL" id="CAEY01000318">
    <property type="status" value="NOT_ANNOTATED_CDS"/>
    <property type="molecule type" value="Genomic_DNA"/>
</dbReference>
<protein>
    <recommendedName>
        <fullName evidence="3">RRM domain-containing protein</fullName>
    </recommendedName>
</protein>
<dbReference type="SUPFAM" id="SSF54928">
    <property type="entry name" value="RNA-binding domain, RBD"/>
    <property type="match status" value="1"/>
</dbReference>
<evidence type="ECO:0000259" key="3">
    <source>
        <dbReference type="PROSITE" id="PS50102"/>
    </source>
</evidence>
<reference evidence="4" key="2">
    <citation type="submission" date="2015-06" db="UniProtKB">
        <authorList>
            <consortium name="EnsemblMetazoa"/>
        </authorList>
    </citation>
    <scope>IDENTIFICATION</scope>
</reference>
<dbReference type="Pfam" id="PF00076">
    <property type="entry name" value="RRM_1"/>
    <property type="match status" value="1"/>
</dbReference>
<dbReference type="OrthoDB" id="3800936at2759"/>
<keyword evidence="1 2" id="KW-0694">RNA-binding</keyword>
<evidence type="ECO:0000313" key="5">
    <source>
        <dbReference type="Proteomes" id="UP000015104"/>
    </source>
</evidence>
<gene>
    <name evidence="4" type="primary">107366129</name>
</gene>
<dbReference type="AlphaFoldDB" id="T1KPE9"/>
<dbReference type="KEGG" id="tut:107366129"/>
<dbReference type="eggNOG" id="KOG0117">
    <property type="taxonomic scope" value="Eukaryota"/>
</dbReference>
<evidence type="ECO:0000256" key="1">
    <source>
        <dbReference type="ARBA" id="ARBA00022884"/>
    </source>
</evidence>
<organism evidence="4 5">
    <name type="scientific">Tetranychus urticae</name>
    <name type="common">Two-spotted spider mite</name>
    <dbReference type="NCBI Taxonomy" id="32264"/>
    <lineage>
        <taxon>Eukaryota</taxon>
        <taxon>Metazoa</taxon>
        <taxon>Ecdysozoa</taxon>
        <taxon>Arthropoda</taxon>
        <taxon>Chelicerata</taxon>
        <taxon>Arachnida</taxon>
        <taxon>Acari</taxon>
        <taxon>Acariformes</taxon>
        <taxon>Trombidiformes</taxon>
        <taxon>Prostigmata</taxon>
        <taxon>Eleutherengona</taxon>
        <taxon>Raphignathae</taxon>
        <taxon>Tetranychoidea</taxon>
        <taxon>Tetranychidae</taxon>
        <taxon>Tetranychus</taxon>
    </lineage>
</organism>
<dbReference type="Proteomes" id="UP000015104">
    <property type="component" value="Unassembled WGS sequence"/>
</dbReference>
<dbReference type="PANTHER" id="PTHR21245">
    <property type="entry name" value="HETEROGENEOUS NUCLEAR RIBONUCLEOPROTEIN"/>
    <property type="match status" value="1"/>
</dbReference>
<evidence type="ECO:0000256" key="2">
    <source>
        <dbReference type="PROSITE-ProRule" id="PRU00176"/>
    </source>
</evidence>
<dbReference type="Gene3D" id="3.30.70.330">
    <property type="match status" value="1"/>
</dbReference>
<dbReference type="HOGENOM" id="CLU_022960_1_0_1"/>
<dbReference type="EnsemblMetazoa" id="tetur17g00180.1">
    <property type="protein sequence ID" value="tetur17g00180.1"/>
    <property type="gene ID" value="tetur17g00180"/>
</dbReference>